<dbReference type="EMBL" id="JABVXQ010000006">
    <property type="protein sequence ID" value="KAF6104076.1"/>
    <property type="molecule type" value="Genomic_DNA"/>
</dbReference>
<proteinExistence type="predicted"/>
<gene>
    <name evidence="2" type="ORF">HJG60_011125</name>
</gene>
<reference evidence="2 3" key="1">
    <citation type="journal article" date="2020" name="Nature">
        <title>Six reference-quality genomes reveal evolution of bat adaptations.</title>
        <authorList>
            <person name="Jebb D."/>
            <person name="Huang Z."/>
            <person name="Pippel M."/>
            <person name="Hughes G.M."/>
            <person name="Lavrichenko K."/>
            <person name="Devanna P."/>
            <person name="Winkler S."/>
            <person name="Jermiin L.S."/>
            <person name="Skirmuntt E.C."/>
            <person name="Katzourakis A."/>
            <person name="Burkitt-Gray L."/>
            <person name="Ray D.A."/>
            <person name="Sullivan K.A.M."/>
            <person name="Roscito J.G."/>
            <person name="Kirilenko B.M."/>
            <person name="Davalos L.M."/>
            <person name="Corthals A.P."/>
            <person name="Power M.L."/>
            <person name="Jones G."/>
            <person name="Ransome R.D."/>
            <person name="Dechmann D.K.N."/>
            <person name="Locatelli A.G."/>
            <person name="Puechmaille S.J."/>
            <person name="Fedrigo O."/>
            <person name="Jarvis E.D."/>
            <person name="Hiller M."/>
            <person name="Vernes S.C."/>
            <person name="Myers E.W."/>
            <person name="Teeling E.C."/>
        </authorList>
    </citation>
    <scope>NUCLEOTIDE SEQUENCE [LARGE SCALE GENOMIC DNA]</scope>
    <source>
        <strain evidence="2">Bat1K_MPI-CBG_1</strain>
    </source>
</reference>
<protein>
    <submittedName>
        <fullName evidence="2">Uncharacterized protein</fullName>
    </submittedName>
</protein>
<feature type="compositionally biased region" description="Basic and acidic residues" evidence="1">
    <location>
        <begin position="53"/>
        <end position="69"/>
    </location>
</feature>
<dbReference type="AlphaFoldDB" id="A0A834E546"/>
<evidence type="ECO:0000256" key="1">
    <source>
        <dbReference type="SAM" id="MobiDB-lite"/>
    </source>
</evidence>
<feature type="region of interest" description="Disordered" evidence="1">
    <location>
        <begin position="53"/>
        <end position="128"/>
    </location>
</feature>
<organism evidence="2 3">
    <name type="scientific">Phyllostomus discolor</name>
    <name type="common">pale spear-nosed bat</name>
    <dbReference type="NCBI Taxonomy" id="89673"/>
    <lineage>
        <taxon>Eukaryota</taxon>
        <taxon>Metazoa</taxon>
        <taxon>Chordata</taxon>
        <taxon>Craniata</taxon>
        <taxon>Vertebrata</taxon>
        <taxon>Euteleostomi</taxon>
        <taxon>Mammalia</taxon>
        <taxon>Eutheria</taxon>
        <taxon>Laurasiatheria</taxon>
        <taxon>Chiroptera</taxon>
        <taxon>Yangochiroptera</taxon>
        <taxon>Phyllostomidae</taxon>
        <taxon>Phyllostominae</taxon>
        <taxon>Phyllostomus</taxon>
    </lineage>
</organism>
<name>A0A834E546_9CHIR</name>
<sequence>MAARAQDASTPLLPFLWPMGSWNAAGCREKVTTIGIEPSCLSHVHVEGEQWGHLTNHEPGPKDGLRLGEARGASPRAGKLCVRSYPPAPPPQRRREGLPPWAGAGGPESPGRMAPGPVSSGRVPQERGAEWVPTGAWLRGVSLSRLWSPGAEQGAFPCVQL</sequence>
<dbReference type="Proteomes" id="UP000664940">
    <property type="component" value="Unassembled WGS sequence"/>
</dbReference>
<accession>A0A834E546</accession>
<evidence type="ECO:0000313" key="3">
    <source>
        <dbReference type="Proteomes" id="UP000664940"/>
    </source>
</evidence>
<comment type="caution">
    <text evidence="2">The sequence shown here is derived from an EMBL/GenBank/DDBJ whole genome shotgun (WGS) entry which is preliminary data.</text>
</comment>
<evidence type="ECO:0000313" key="2">
    <source>
        <dbReference type="EMBL" id="KAF6104076.1"/>
    </source>
</evidence>